<reference evidence="1" key="1">
    <citation type="journal article" date="2020" name="mSystems">
        <title>Genome- and Community-Level Interaction Insights into Carbon Utilization and Element Cycling Functions of Hydrothermarchaeota in Hydrothermal Sediment.</title>
        <authorList>
            <person name="Zhou Z."/>
            <person name="Liu Y."/>
            <person name="Xu W."/>
            <person name="Pan J."/>
            <person name="Luo Z.H."/>
            <person name="Li M."/>
        </authorList>
    </citation>
    <scope>NUCLEOTIDE SEQUENCE [LARGE SCALE GENOMIC DNA]</scope>
    <source>
        <strain evidence="1">SpSt-906</strain>
    </source>
</reference>
<dbReference type="AlphaFoldDB" id="A0A7C3Z2U7"/>
<name>A0A7C3Z2U7_UNCW3</name>
<protein>
    <recommendedName>
        <fullName evidence="2">VCBS repeat-containing protein</fullName>
    </recommendedName>
</protein>
<dbReference type="SUPFAM" id="SSF69318">
    <property type="entry name" value="Integrin alpha N-terminal domain"/>
    <property type="match status" value="1"/>
</dbReference>
<accession>A0A7C3Z2U7</accession>
<sequence length="717" mass="80482">MILFLLFAFTTWDTIPIFSAPNFRLGKVLSARQLKGVNDDTARVFLCDQDTGNLYLLTDTASFYPLKFRREDLGLIGGGYLSVGCGDLDRNSRTDLFLGKMTSPFSVVRIYWEGGWRREVIANFGEPIYDLVVGDCDNDGELEVIFGCYNNLRMLSYGVSGWDTLTILRNTGTIKGVGIGDFDPLLPGNEIALTLPGGRIKRVYWNGLFWDTLTIFNNSSLTLTEMAVGDFDANSSGEEICVINTSQPLSLGSLIEIYYDYGFNSRVIFRPQSIPLIYSDLAVGDFYDGSAGKEILAITLSGTDNHCRMVYGRGGEWQNSVIFSTGPNRIFYGVFVGEGNRHRSYNEEILVTVGGRLYLIQEYSIPPPVIRDIYQPIFPLIGETLNIRAKIFTDYDSLQYLFDTLYLSLDGVSFSPRMRDSFRFSDSFFFYSLLPANRYFYYLRVRNRLGLFAQSSLRVLTPGYSRRIYEIQYTNDTSGISPDTNKWVITTGIVSGVFGNNFFMEERGASGFRGIFIRSFSPLFIGDSVKISGRVFEDNNLTTILMIPDSGSSLSILGRGISLSPPIIGINALNESLEGVLVKIDTLHFKRRGFFRANEGVWAYNSSESESILVWIDGTTNIPGQPIPETEVLLTGNIAQVGPDFQIRPRARSDFTIYPPGIGEEKRKERDKEKKIGFSVFDCLGRRLKGFPSRPGVYLIHSPEKRKIVIIRGGENN</sequence>
<dbReference type="InterPro" id="IPR028994">
    <property type="entry name" value="Integrin_alpha_N"/>
</dbReference>
<evidence type="ECO:0008006" key="2">
    <source>
        <dbReference type="Google" id="ProtNLM"/>
    </source>
</evidence>
<evidence type="ECO:0000313" key="1">
    <source>
        <dbReference type="EMBL" id="HGE99980.1"/>
    </source>
</evidence>
<comment type="caution">
    <text evidence="1">The sequence shown here is derived from an EMBL/GenBank/DDBJ whole genome shotgun (WGS) entry which is preliminary data.</text>
</comment>
<dbReference type="EMBL" id="DTMQ01000048">
    <property type="protein sequence ID" value="HGE99980.1"/>
    <property type="molecule type" value="Genomic_DNA"/>
</dbReference>
<gene>
    <name evidence="1" type="ORF">ENX07_07950</name>
</gene>
<organism evidence="1">
    <name type="scientific">candidate division WOR-3 bacterium</name>
    <dbReference type="NCBI Taxonomy" id="2052148"/>
    <lineage>
        <taxon>Bacteria</taxon>
        <taxon>Bacteria division WOR-3</taxon>
    </lineage>
</organism>
<proteinExistence type="predicted"/>